<feature type="domain" description="D-glutamate cyclase-like C-terminal" evidence="1">
    <location>
        <begin position="13"/>
        <end position="306"/>
    </location>
</feature>
<gene>
    <name evidence="2" type="ORF">M0811_01120</name>
</gene>
<accession>A0A9Q0RD93</accession>
<dbReference type="OrthoDB" id="10262538at2759"/>
<dbReference type="PANTHER" id="PTHR32022:SF10">
    <property type="entry name" value="D-GLUTAMATE CYCLASE, MITOCHONDRIAL"/>
    <property type="match status" value="1"/>
</dbReference>
<organism evidence="2 3">
    <name type="scientific">Anaeramoeba ignava</name>
    <name type="common">Anaerobic marine amoeba</name>
    <dbReference type="NCBI Taxonomy" id="1746090"/>
    <lineage>
        <taxon>Eukaryota</taxon>
        <taxon>Metamonada</taxon>
        <taxon>Anaeramoebidae</taxon>
        <taxon>Anaeramoeba</taxon>
    </lineage>
</organism>
<evidence type="ECO:0000313" key="2">
    <source>
        <dbReference type="EMBL" id="KAJ5074489.1"/>
    </source>
</evidence>
<dbReference type="Gene3D" id="3.90.1640.20">
    <property type="entry name" value="TON_0340"/>
    <property type="match status" value="1"/>
</dbReference>
<proteinExistence type="predicted"/>
<name>A0A9Q0RD93_ANAIG</name>
<comment type="caution">
    <text evidence="2">The sequence shown here is derived from an EMBL/GenBank/DDBJ whole genome shotgun (WGS) entry which is preliminary data.</text>
</comment>
<protein>
    <submittedName>
        <fullName evidence="2">D-glutamate cyclase</fullName>
    </submittedName>
</protein>
<sequence length="318" mass="36018">MEEKKIKEFSFEIQKIFQQDIGNRGIKDTFEKFPNILFESAKCLYSSCLGMGIFSGFFIPSTNSSETDGPLGMFSIVNAFLRIKKSVPVYIIIDKNNEIIINETFKELIDEFKERLNFVVFQSKEEIEGKKGKDLLSKLDVLISIERVGRAKDNIFYNMRAVDISSFTLPLDSLFLQIKETKQEIKTIAIGDGLNETGMGIFYEIAKKNVRFGETIGCVVDSDYPITAGVSNWGGDGLAIVLIAFSCLNNSQLKVELSKIFPTFFLLSKILDNILEKGAVDGISHKSERSVDGLKFDKVHKEILDKSKEKFEEFFFTF</sequence>
<reference evidence="2" key="1">
    <citation type="submission" date="2022-10" db="EMBL/GenBank/DDBJ databases">
        <title>Novel sulphate-reducing endosymbionts in the free-living metamonad Anaeramoeba.</title>
        <authorList>
            <person name="Jerlstrom-Hultqvist J."/>
            <person name="Cepicka I."/>
            <person name="Gallot-Lavallee L."/>
            <person name="Salas-Leiva D."/>
            <person name="Curtis B.A."/>
            <person name="Zahonova K."/>
            <person name="Pipaliya S."/>
            <person name="Dacks J."/>
            <person name="Roger A.J."/>
        </authorList>
    </citation>
    <scope>NUCLEOTIDE SEQUENCE</scope>
    <source>
        <strain evidence="2">BMAN</strain>
    </source>
</reference>
<evidence type="ECO:0000259" key="1">
    <source>
        <dbReference type="Pfam" id="PF14336"/>
    </source>
</evidence>
<dbReference type="Proteomes" id="UP001149090">
    <property type="component" value="Unassembled WGS sequence"/>
</dbReference>
<dbReference type="EMBL" id="JAPDFW010000070">
    <property type="protein sequence ID" value="KAJ5074489.1"/>
    <property type="molecule type" value="Genomic_DNA"/>
</dbReference>
<dbReference type="Pfam" id="PF14336">
    <property type="entry name" value="GLUCM-like_C"/>
    <property type="match status" value="1"/>
</dbReference>
<dbReference type="AlphaFoldDB" id="A0A9Q0RD93"/>
<dbReference type="OMA" id="GISHKSE"/>
<dbReference type="InterPro" id="IPR025504">
    <property type="entry name" value="GLUCM_C"/>
</dbReference>
<dbReference type="PANTHER" id="PTHR32022">
    <property type="entry name" value="D-GLUTAMATE CYCLASE, MITOCHONDRIAL"/>
    <property type="match status" value="1"/>
</dbReference>
<keyword evidence="3" id="KW-1185">Reference proteome</keyword>
<evidence type="ECO:0000313" key="3">
    <source>
        <dbReference type="Proteomes" id="UP001149090"/>
    </source>
</evidence>